<evidence type="ECO:0000256" key="3">
    <source>
        <dbReference type="ARBA" id="ARBA00022801"/>
    </source>
</evidence>
<accession>A0A1I2W625</accession>
<sequence>MANDKEIHDRLTRVEEIIEQLDADECDLDEGTRLHEEGQELLAEVRQILDNGRGEVVELE</sequence>
<dbReference type="Pfam" id="PF02609">
    <property type="entry name" value="Exonuc_VII_S"/>
    <property type="match status" value="1"/>
</dbReference>
<dbReference type="InterPro" id="IPR037004">
    <property type="entry name" value="Exonuc_VII_ssu_sf"/>
</dbReference>
<keyword evidence="1" id="KW-0963">Cytoplasm</keyword>
<proteinExistence type="predicted"/>
<dbReference type="OrthoDB" id="257822at2157"/>
<gene>
    <name evidence="4" type="ORF">SAMN04488063_3450</name>
</gene>
<evidence type="ECO:0000256" key="2">
    <source>
        <dbReference type="ARBA" id="ARBA00022722"/>
    </source>
</evidence>
<keyword evidence="2" id="KW-0540">Nuclease</keyword>
<dbReference type="Gene3D" id="1.10.287.1040">
    <property type="entry name" value="Exonuclease VII, small subunit"/>
    <property type="match status" value="1"/>
</dbReference>
<dbReference type="STRING" id="553467.SAMN04488063_3450"/>
<keyword evidence="5" id="KW-1185">Reference proteome</keyword>
<dbReference type="RefSeq" id="WP_092893802.1">
    <property type="nucleotide sequence ID" value="NZ_FOOQ01000007.1"/>
</dbReference>
<evidence type="ECO:0000256" key="1">
    <source>
        <dbReference type="ARBA" id="ARBA00022490"/>
    </source>
</evidence>
<dbReference type="GO" id="GO:0008855">
    <property type="term" value="F:exodeoxyribonuclease VII activity"/>
    <property type="evidence" value="ECO:0007669"/>
    <property type="project" value="InterPro"/>
</dbReference>
<protein>
    <submittedName>
        <fullName evidence="4">Exodeoxyribonuclease VII small subunit</fullName>
    </submittedName>
</protein>
<reference evidence="5" key="1">
    <citation type="submission" date="2016-10" db="EMBL/GenBank/DDBJ databases">
        <authorList>
            <person name="Varghese N."/>
            <person name="Submissions S."/>
        </authorList>
    </citation>
    <scope>NUCLEOTIDE SEQUENCE [LARGE SCALE GENOMIC DNA]</scope>
    <source>
        <strain evidence="5">CGMCC 1.7739</strain>
    </source>
</reference>
<dbReference type="EMBL" id="FOOQ01000007">
    <property type="protein sequence ID" value="SFG96772.1"/>
    <property type="molecule type" value="Genomic_DNA"/>
</dbReference>
<dbReference type="NCBIfam" id="TIGR01280">
    <property type="entry name" value="xseB"/>
    <property type="match status" value="1"/>
</dbReference>
<evidence type="ECO:0000313" key="5">
    <source>
        <dbReference type="Proteomes" id="UP000198876"/>
    </source>
</evidence>
<dbReference type="InterPro" id="IPR003761">
    <property type="entry name" value="Exonuc_VII_S"/>
</dbReference>
<keyword evidence="3" id="KW-0378">Hydrolase</keyword>
<dbReference type="Proteomes" id="UP000198876">
    <property type="component" value="Unassembled WGS sequence"/>
</dbReference>
<evidence type="ECO:0000313" key="4">
    <source>
        <dbReference type="EMBL" id="SFG96772.1"/>
    </source>
</evidence>
<dbReference type="AlphaFoldDB" id="A0A1I2W625"/>
<dbReference type="GO" id="GO:0006308">
    <property type="term" value="P:DNA catabolic process"/>
    <property type="evidence" value="ECO:0007669"/>
    <property type="project" value="InterPro"/>
</dbReference>
<dbReference type="GO" id="GO:0009318">
    <property type="term" value="C:exodeoxyribonuclease VII complex"/>
    <property type="evidence" value="ECO:0007669"/>
    <property type="project" value="InterPro"/>
</dbReference>
<organism evidence="4 5">
    <name type="scientific">Halopelagius inordinatus</name>
    <dbReference type="NCBI Taxonomy" id="553467"/>
    <lineage>
        <taxon>Archaea</taxon>
        <taxon>Methanobacteriati</taxon>
        <taxon>Methanobacteriota</taxon>
        <taxon>Stenosarchaea group</taxon>
        <taxon>Halobacteria</taxon>
        <taxon>Halobacteriales</taxon>
        <taxon>Haloferacaceae</taxon>
    </lineage>
</organism>
<name>A0A1I2W625_9EURY</name>
<dbReference type="SUPFAM" id="SSF116842">
    <property type="entry name" value="XseB-like"/>
    <property type="match status" value="1"/>
</dbReference>